<proteinExistence type="predicted"/>
<dbReference type="Proteomes" id="UP001194468">
    <property type="component" value="Unassembled WGS sequence"/>
</dbReference>
<reference evidence="1" key="2">
    <citation type="journal article" date="2020" name="Nat. Commun.">
        <title>Large-scale genome sequencing of mycorrhizal fungi provides insights into the early evolution of symbiotic traits.</title>
        <authorList>
            <person name="Miyauchi S."/>
            <person name="Kiss E."/>
            <person name="Kuo A."/>
            <person name="Drula E."/>
            <person name="Kohler A."/>
            <person name="Sanchez-Garcia M."/>
            <person name="Morin E."/>
            <person name="Andreopoulos B."/>
            <person name="Barry K.W."/>
            <person name="Bonito G."/>
            <person name="Buee M."/>
            <person name="Carver A."/>
            <person name="Chen C."/>
            <person name="Cichocki N."/>
            <person name="Clum A."/>
            <person name="Culley D."/>
            <person name="Crous P.W."/>
            <person name="Fauchery L."/>
            <person name="Girlanda M."/>
            <person name="Hayes R.D."/>
            <person name="Keri Z."/>
            <person name="LaButti K."/>
            <person name="Lipzen A."/>
            <person name="Lombard V."/>
            <person name="Magnuson J."/>
            <person name="Maillard F."/>
            <person name="Murat C."/>
            <person name="Nolan M."/>
            <person name="Ohm R.A."/>
            <person name="Pangilinan J."/>
            <person name="Pereira M.F."/>
            <person name="Perotto S."/>
            <person name="Peter M."/>
            <person name="Pfister S."/>
            <person name="Riley R."/>
            <person name="Sitrit Y."/>
            <person name="Stielow J.B."/>
            <person name="Szollosi G."/>
            <person name="Zifcakova L."/>
            <person name="Stursova M."/>
            <person name="Spatafora J.W."/>
            <person name="Tedersoo L."/>
            <person name="Vaario L.M."/>
            <person name="Yamada A."/>
            <person name="Yan M."/>
            <person name="Wang P."/>
            <person name="Xu J."/>
            <person name="Bruns T."/>
            <person name="Baldrian P."/>
            <person name="Vilgalys R."/>
            <person name="Dunand C."/>
            <person name="Henrissat B."/>
            <person name="Grigoriev I.V."/>
            <person name="Hibbett D."/>
            <person name="Nagy L.G."/>
            <person name="Martin F.M."/>
        </authorList>
    </citation>
    <scope>NUCLEOTIDE SEQUENCE</scope>
    <source>
        <strain evidence="1">BED1</strain>
    </source>
</reference>
<protein>
    <submittedName>
        <fullName evidence="1">Uncharacterized protein</fullName>
    </submittedName>
</protein>
<organism evidence="1 2">
    <name type="scientific">Boletus edulis BED1</name>
    <dbReference type="NCBI Taxonomy" id="1328754"/>
    <lineage>
        <taxon>Eukaryota</taxon>
        <taxon>Fungi</taxon>
        <taxon>Dikarya</taxon>
        <taxon>Basidiomycota</taxon>
        <taxon>Agaricomycotina</taxon>
        <taxon>Agaricomycetes</taxon>
        <taxon>Agaricomycetidae</taxon>
        <taxon>Boletales</taxon>
        <taxon>Boletineae</taxon>
        <taxon>Boletaceae</taxon>
        <taxon>Boletoideae</taxon>
        <taxon>Boletus</taxon>
    </lineage>
</organism>
<gene>
    <name evidence="1" type="ORF">L210DRAFT_3638347</name>
</gene>
<keyword evidence="2" id="KW-1185">Reference proteome</keyword>
<evidence type="ECO:0000313" key="1">
    <source>
        <dbReference type="EMBL" id="KAF8414462.1"/>
    </source>
</evidence>
<comment type="caution">
    <text evidence="1">The sequence shown here is derived from an EMBL/GenBank/DDBJ whole genome shotgun (WGS) entry which is preliminary data.</text>
</comment>
<reference evidence="1" key="1">
    <citation type="submission" date="2019-10" db="EMBL/GenBank/DDBJ databases">
        <authorList>
            <consortium name="DOE Joint Genome Institute"/>
            <person name="Kuo A."/>
            <person name="Miyauchi S."/>
            <person name="Kiss E."/>
            <person name="Drula E."/>
            <person name="Kohler A."/>
            <person name="Sanchez-Garcia M."/>
            <person name="Andreopoulos B."/>
            <person name="Barry K.W."/>
            <person name="Bonito G."/>
            <person name="Buee M."/>
            <person name="Carver A."/>
            <person name="Chen C."/>
            <person name="Cichocki N."/>
            <person name="Clum A."/>
            <person name="Culley D."/>
            <person name="Crous P.W."/>
            <person name="Fauchery L."/>
            <person name="Girlanda M."/>
            <person name="Hayes R."/>
            <person name="Keri Z."/>
            <person name="LaButti K."/>
            <person name="Lipzen A."/>
            <person name="Lombard V."/>
            <person name="Magnuson J."/>
            <person name="Maillard F."/>
            <person name="Morin E."/>
            <person name="Murat C."/>
            <person name="Nolan M."/>
            <person name="Ohm R."/>
            <person name="Pangilinan J."/>
            <person name="Pereira M."/>
            <person name="Perotto S."/>
            <person name="Peter M."/>
            <person name="Riley R."/>
            <person name="Sitrit Y."/>
            <person name="Stielow B."/>
            <person name="Szollosi G."/>
            <person name="Zifcakova L."/>
            <person name="Stursova M."/>
            <person name="Spatafora J.W."/>
            <person name="Tedersoo L."/>
            <person name="Vaario L.-M."/>
            <person name="Yamada A."/>
            <person name="Yan M."/>
            <person name="Wang P."/>
            <person name="Xu J."/>
            <person name="Bruns T."/>
            <person name="Baldrian P."/>
            <person name="Vilgalys R."/>
            <person name="Henrissat B."/>
            <person name="Grigoriev I.V."/>
            <person name="Hibbett D."/>
            <person name="Nagy L.G."/>
            <person name="Martin F.M."/>
        </authorList>
    </citation>
    <scope>NUCLEOTIDE SEQUENCE</scope>
    <source>
        <strain evidence="1">BED1</strain>
    </source>
</reference>
<dbReference type="EMBL" id="WHUW01000518">
    <property type="protein sequence ID" value="KAF8414462.1"/>
    <property type="molecule type" value="Genomic_DNA"/>
</dbReference>
<name>A0AAD4G493_BOLED</name>
<evidence type="ECO:0000313" key="2">
    <source>
        <dbReference type="Proteomes" id="UP001194468"/>
    </source>
</evidence>
<accession>A0AAD4G493</accession>
<dbReference type="AlphaFoldDB" id="A0AAD4G493"/>
<sequence>MKPRSPRRRRRPWRIRRIVLCRAREVQEDLRLSTRPRLEFERLFVWERRVNTPLAANVVQLIPADRVCGMEGCVCTSTNNRI</sequence>